<feature type="domain" description="CinA C-terminal" evidence="1">
    <location>
        <begin position="12"/>
        <end position="168"/>
    </location>
</feature>
<keyword evidence="3" id="KW-1185">Reference proteome</keyword>
<sequence>MSFLTPTLKLAASEIAALLILKNETLSIAETACGGLMSAAILSVPGTSKCFRGGMAAYSLESRIAFLGWTKKDLEGYRGPNEEIVLNLASSMITSLGTTWCLSESGVCGPTRPDTYRKEIEGPGYCVYGIVGQGGVRIGKEIRVPQPKSREENMVAMAEEGLKFLLDTLKASETKEGEGSRQE</sequence>
<dbReference type="EMBL" id="JAACJN010000031">
    <property type="protein sequence ID" value="KAF5387521.1"/>
    <property type="molecule type" value="Genomic_DNA"/>
</dbReference>
<evidence type="ECO:0000313" key="2">
    <source>
        <dbReference type="EMBL" id="KAF5387521.1"/>
    </source>
</evidence>
<dbReference type="InterPro" id="IPR008136">
    <property type="entry name" value="CinA_C"/>
</dbReference>
<protein>
    <recommendedName>
        <fullName evidence="1">CinA C-terminal domain-containing protein</fullName>
    </recommendedName>
</protein>
<dbReference type="SUPFAM" id="SSF142433">
    <property type="entry name" value="CinA-like"/>
    <property type="match status" value="1"/>
</dbReference>
<dbReference type="InterPro" id="IPR036653">
    <property type="entry name" value="CinA-like_C"/>
</dbReference>
<comment type="caution">
    <text evidence="2">The sequence shown here is derived from an EMBL/GenBank/DDBJ whole genome shotgun (WGS) entry which is preliminary data.</text>
</comment>
<evidence type="ECO:0000259" key="1">
    <source>
        <dbReference type="Pfam" id="PF02464"/>
    </source>
</evidence>
<dbReference type="Gene3D" id="3.90.950.20">
    <property type="entry name" value="CinA-like"/>
    <property type="match status" value="1"/>
</dbReference>
<dbReference type="Pfam" id="PF02464">
    <property type="entry name" value="CinA"/>
    <property type="match status" value="1"/>
</dbReference>
<gene>
    <name evidence="2" type="ORF">D9757_006594</name>
</gene>
<accession>A0A8H5HQR5</accession>
<proteinExistence type="predicted"/>
<dbReference type="AlphaFoldDB" id="A0A8H5HQR5"/>
<organism evidence="2 3">
    <name type="scientific">Collybiopsis confluens</name>
    <dbReference type="NCBI Taxonomy" id="2823264"/>
    <lineage>
        <taxon>Eukaryota</taxon>
        <taxon>Fungi</taxon>
        <taxon>Dikarya</taxon>
        <taxon>Basidiomycota</taxon>
        <taxon>Agaricomycotina</taxon>
        <taxon>Agaricomycetes</taxon>
        <taxon>Agaricomycetidae</taxon>
        <taxon>Agaricales</taxon>
        <taxon>Marasmiineae</taxon>
        <taxon>Omphalotaceae</taxon>
        <taxon>Collybiopsis</taxon>
    </lineage>
</organism>
<reference evidence="2 3" key="1">
    <citation type="journal article" date="2020" name="ISME J.">
        <title>Uncovering the hidden diversity of litter-decomposition mechanisms in mushroom-forming fungi.</title>
        <authorList>
            <person name="Floudas D."/>
            <person name="Bentzer J."/>
            <person name="Ahren D."/>
            <person name="Johansson T."/>
            <person name="Persson P."/>
            <person name="Tunlid A."/>
        </authorList>
    </citation>
    <scope>NUCLEOTIDE SEQUENCE [LARGE SCALE GENOMIC DNA]</scope>
    <source>
        <strain evidence="2 3">CBS 406.79</strain>
    </source>
</reference>
<dbReference type="OrthoDB" id="2350783at2759"/>
<dbReference type="Proteomes" id="UP000518752">
    <property type="component" value="Unassembled WGS sequence"/>
</dbReference>
<name>A0A8H5HQR5_9AGAR</name>
<evidence type="ECO:0000313" key="3">
    <source>
        <dbReference type="Proteomes" id="UP000518752"/>
    </source>
</evidence>